<comment type="caution">
    <text evidence="1">The sequence shown here is derived from an EMBL/GenBank/DDBJ whole genome shotgun (WGS) entry which is preliminary data.</text>
</comment>
<dbReference type="Proteomes" id="UP000017837">
    <property type="component" value="Unassembled WGS sequence"/>
</dbReference>
<keyword evidence="2" id="KW-1185">Reference proteome</keyword>
<evidence type="ECO:0000313" key="2">
    <source>
        <dbReference type="Proteomes" id="UP000017837"/>
    </source>
</evidence>
<dbReference type="RefSeq" id="WP_018083339.1">
    <property type="nucleotide sequence ID" value="NZ_AQWM01000029.1"/>
</dbReference>
<organism evidence="1 2">
    <name type="scientific">Asticcacaulis benevestitus DSM 16100 = ATCC BAA-896</name>
    <dbReference type="NCBI Taxonomy" id="1121022"/>
    <lineage>
        <taxon>Bacteria</taxon>
        <taxon>Pseudomonadati</taxon>
        <taxon>Pseudomonadota</taxon>
        <taxon>Alphaproteobacteria</taxon>
        <taxon>Caulobacterales</taxon>
        <taxon>Caulobacteraceae</taxon>
        <taxon>Asticcacaulis</taxon>
    </lineage>
</organism>
<dbReference type="EMBL" id="AWGB01000041">
    <property type="protein sequence ID" value="ESQ87817.1"/>
    <property type="molecule type" value="Genomic_DNA"/>
</dbReference>
<sequence>MALNPEFVFQQKYISIPLKRALGLPDDVWSLVLNDSLDSAYFLNGDFRPQTIALKPDVRPLVDLALRQKREAELALPRELRPRYLAEVG</sequence>
<proteinExistence type="predicted"/>
<gene>
    <name evidence="1" type="ORF">ABENE_16830</name>
</gene>
<name>V4P1E7_9CAUL</name>
<accession>V4P1E7</accession>
<dbReference type="STRING" id="1121022.GCA_000376105_03658"/>
<evidence type="ECO:0000313" key="1">
    <source>
        <dbReference type="EMBL" id="ESQ87817.1"/>
    </source>
</evidence>
<dbReference type="PATRIC" id="fig|1121022.4.peg.3424"/>
<protein>
    <submittedName>
        <fullName evidence="1">Uncharacterized protein</fullName>
    </submittedName>
</protein>
<dbReference type="OrthoDB" id="7174002at2"/>
<reference evidence="1 2" key="1">
    <citation type="journal article" date="2014" name="Nature">
        <title>Sequential evolution of bacterial morphology by co-option of a developmental regulator.</title>
        <authorList>
            <person name="Jiang C."/>
            <person name="Brown P.J."/>
            <person name="Ducret A."/>
            <person name="Brun Y.V."/>
        </authorList>
    </citation>
    <scope>NUCLEOTIDE SEQUENCE [LARGE SCALE GENOMIC DNA]</scope>
    <source>
        <strain evidence="1 2">DSM 16100</strain>
    </source>
</reference>
<dbReference type="AlphaFoldDB" id="V4P1E7"/>